<comment type="caution">
    <text evidence="3">The sequence shown here is derived from an EMBL/GenBank/DDBJ whole genome shotgun (WGS) entry which is preliminary data.</text>
</comment>
<evidence type="ECO:0000256" key="2">
    <source>
        <dbReference type="SAM" id="SignalP"/>
    </source>
</evidence>
<dbReference type="SUPFAM" id="SSF56112">
    <property type="entry name" value="Protein kinase-like (PK-like)"/>
    <property type="match status" value="1"/>
</dbReference>
<evidence type="ECO:0000313" key="3">
    <source>
        <dbReference type="EMBL" id="KAK9424835.1"/>
    </source>
</evidence>
<keyword evidence="4" id="KW-1185">Reference proteome</keyword>
<evidence type="ECO:0000313" key="4">
    <source>
        <dbReference type="Proteomes" id="UP001408356"/>
    </source>
</evidence>
<protein>
    <submittedName>
        <fullName evidence="3">Uncharacterized protein</fullName>
    </submittedName>
</protein>
<proteinExistence type="predicted"/>
<gene>
    <name evidence="3" type="ORF">SUNI508_13423</name>
</gene>
<feature type="region of interest" description="Disordered" evidence="1">
    <location>
        <begin position="183"/>
        <end position="205"/>
    </location>
</feature>
<organism evidence="3 4">
    <name type="scientific">Seiridium unicorne</name>
    <dbReference type="NCBI Taxonomy" id="138068"/>
    <lineage>
        <taxon>Eukaryota</taxon>
        <taxon>Fungi</taxon>
        <taxon>Dikarya</taxon>
        <taxon>Ascomycota</taxon>
        <taxon>Pezizomycotina</taxon>
        <taxon>Sordariomycetes</taxon>
        <taxon>Xylariomycetidae</taxon>
        <taxon>Amphisphaeriales</taxon>
        <taxon>Sporocadaceae</taxon>
        <taxon>Seiridium</taxon>
    </lineage>
</organism>
<evidence type="ECO:0000256" key="1">
    <source>
        <dbReference type="SAM" id="MobiDB-lite"/>
    </source>
</evidence>
<sequence>MLLNVCFAGLLGLASSPMQSLVTARAVGDWNPATSEARGITARGFDWPTLKMKDISDDVKEGKAEVVNVKESKGKDVLKADSVFVKTKDEAEHELDVYKDIKGKGISMDVLAVIVDDDDDDKVVGFAQTAFDGQDAKKDDLDACKSVLQKLHDAGWLHMDPHRGNFKKVNGKWIVFDFEDAKKTSDDSAYTEVDPEDDEDRENADFAKQKSNFDNLFNWRKN</sequence>
<name>A0ABR2VD35_9PEZI</name>
<dbReference type="Proteomes" id="UP001408356">
    <property type="component" value="Unassembled WGS sequence"/>
</dbReference>
<keyword evidence="2" id="KW-0732">Signal</keyword>
<dbReference type="InterPro" id="IPR011009">
    <property type="entry name" value="Kinase-like_dom_sf"/>
</dbReference>
<accession>A0ABR2VD35</accession>
<reference evidence="3 4" key="1">
    <citation type="journal article" date="2024" name="J. Plant Pathol.">
        <title>Sequence and assembly of the genome of Seiridium unicorne, isolate CBS 538.82, causal agent of cypress canker disease.</title>
        <authorList>
            <person name="Scali E."/>
            <person name="Rocca G.D."/>
            <person name="Danti R."/>
            <person name="Garbelotto M."/>
            <person name="Barberini S."/>
            <person name="Baroncelli R."/>
            <person name="Emiliani G."/>
        </authorList>
    </citation>
    <scope>NUCLEOTIDE SEQUENCE [LARGE SCALE GENOMIC DNA]</scope>
    <source>
        <strain evidence="3 4">BM-138-508</strain>
    </source>
</reference>
<feature type="signal peptide" evidence="2">
    <location>
        <begin position="1"/>
        <end position="20"/>
    </location>
</feature>
<feature type="compositionally biased region" description="Acidic residues" evidence="1">
    <location>
        <begin position="193"/>
        <end position="202"/>
    </location>
</feature>
<dbReference type="EMBL" id="JARVKF010000030">
    <property type="protein sequence ID" value="KAK9424835.1"/>
    <property type="molecule type" value="Genomic_DNA"/>
</dbReference>
<feature type="chain" id="PRO_5047484897" evidence="2">
    <location>
        <begin position="21"/>
        <end position="222"/>
    </location>
</feature>